<reference evidence="2" key="1">
    <citation type="submission" date="2017-05" db="EMBL/GenBank/DDBJ databases">
        <title>Complete and WGS of Bordetella genogroups.</title>
        <authorList>
            <person name="Spilker T."/>
            <person name="Lipuma J."/>
        </authorList>
    </citation>
    <scope>NUCLEOTIDE SEQUENCE [LARGE SCALE GENOMIC DNA]</scope>
    <source>
        <strain evidence="2">AU18089</strain>
    </source>
</reference>
<dbReference type="RefSeq" id="WP_094796633.1">
    <property type="nucleotide sequence ID" value="NZ_NEVK01000004.1"/>
</dbReference>
<name>A0A261RDJ2_9BORD</name>
<evidence type="ECO:0000313" key="1">
    <source>
        <dbReference type="EMBL" id="OZI22710.1"/>
    </source>
</evidence>
<dbReference type="AlphaFoldDB" id="A0A261RDJ2"/>
<sequence>MSNSPMKAWSDYKPSKTVWLWSCVGAAVATMVVGFTAGGWVTATTAQEQAEASTHAAVAQLAAGICVHRFMAAPDAQAALAALKSADSWKRDTMIEKGGWVTFADAQAPVDGAADLCASKLMESSAAGTPTVPRTTGAS</sequence>
<accession>A0A261RDJ2</accession>
<dbReference type="EMBL" id="NEVK01000004">
    <property type="protein sequence ID" value="OZI22710.1"/>
    <property type="molecule type" value="Genomic_DNA"/>
</dbReference>
<keyword evidence="2" id="KW-1185">Reference proteome</keyword>
<evidence type="ECO:0000313" key="2">
    <source>
        <dbReference type="Proteomes" id="UP000216947"/>
    </source>
</evidence>
<comment type="caution">
    <text evidence="1">The sequence shown here is derived from an EMBL/GenBank/DDBJ whole genome shotgun (WGS) entry which is preliminary data.</text>
</comment>
<dbReference type="Proteomes" id="UP000216947">
    <property type="component" value="Unassembled WGS sequence"/>
</dbReference>
<protein>
    <submittedName>
        <fullName evidence="1">Uncharacterized protein</fullName>
    </submittedName>
</protein>
<proteinExistence type="predicted"/>
<gene>
    <name evidence="1" type="ORF">CAL19_09355</name>
</gene>
<organism evidence="1 2">
    <name type="scientific">Bordetella genomosp. 7</name>
    <dbReference type="NCBI Taxonomy" id="1416805"/>
    <lineage>
        <taxon>Bacteria</taxon>
        <taxon>Pseudomonadati</taxon>
        <taxon>Pseudomonadota</taxon>
        <taxon>Betaproteobacteria</taxon>
        <taxon>Burkholderiales</taxon>
        <taxon>Alcaligenaceae</taxon>
        <taxon>Bordetella</taxon>
    </lineage>
</organism>